<keyword evidence="1" id="KW-0472">Membrane</keyword>
<feature type="transmembrane region" description="Helical" evidence="1">
    <location>
        <begin position="6"/>
        <end position="23"/>
    </location>
</feature>
<keyword evidence="3" id="KW-1185">Reference proteome</keyword>
<evidence type="ECO:0000256" key="1">
    <source>
        <dbReference type="SAM" id="Phobius"/>
    </source>
</evidence>
<dbReference type="Pfam" id="PF10086">
    <property type="entry name" value="YhfC"/>
    <property type="match status" value="1"/>
</dbReference>
<keyword evidence="1" id="KW-0812">Transmembrane</keyword>
<dbReference type="RefSeq" id="WP_050002624.1">
    <property type="nucleotide sequence ID" value="NZ_CP008887.1"/>
</dbReference>
<feature type="transmembrane region" description="Helical" evidence="1">
    <location>
        <begin position="199"/>
        <end position="219"/>
    </location>
</feature>
<proteinExistence type="predicted"/>
<sequence length="234" mass="25034">MYLLPFPIAGGLLAWTTLYFLGFKRQKWGELILGLVAFFIAIVVQSPIQQLPLLGIGIRSNADVLARGTAFVVAVSVWLGLIAGAVQEGVKYFLVKDKSPNAGLFIGLGFGITEVFFIVGTALATALATGEPLDVPASAAVLSMVERYFVVLFHVGTGVYLAYAAQNGFGKKGLIAMIGLHALIDSLAAYYQIMESEPVLYGAELITALAALGLLYYTLPKAKSEPAEEEKVIW</sequence>
<feature type="transmembrane region" description="Helical" evidence="1">
    <location>
        <begin position="148"/>
        <end position="165"/>
    </location>
</feature>
<gene>
    <name evidence="2" type="ORF">TEU_04435</name>
</gene>
<dbReference type="STRING" id="1505907.TEU_04435"/>
<keyword evidence="1" id="KW-1133">Transmembrane helix</keyword>
<feature type="transmembrane region" description="Helical" evidence="1">
    <location>
        <begin position="102"/>
        <end position="128"/>
    </location>
</feature>
<accession>A0A097QT41</accession>
<dbReference type="AlphaFoldDB" id="A0A097QT41"/>
<dbReference type="GeneID" id="25152682"/>
<name>A0A097QT41_9EURY</name>
<feature type="transmembrane region" description="Helical" evidence="1">
    <location>
        <begin position="30"/>
        <end position="48"/>
    </location>
</feature>
<dbReference type="EMBL" id="CP008887">
    <property type="protein sequence ID" value="AIU69644.1"/>
    <property type="molecule type" value="Genomic_DNA"/>
</dbReference>
<protein>
    <submittedName>
        <fullName evidence="2">Membrane protein</fullName>
    </submittedName>
</protein>
<organism evidence="2 3">
    <name type="scientific">Thermococcus eurythermalis</name>
    <dbReference type="NCBI Taxonomy" id="1505907"/>
    <lineage>
        <taxon>Archaea</taxon>
        <taxon>Methanobacteriati</taxon>
        <taxon>Methanobacteriota</taxon>
        <taxon>Thermococci</taxon>
        <taxon>Thermococcales</taxon>
        <taxon>Thermococcaceae</taxon>
        <taxon>Thermococcus</taxon>
    </lineage>
</organism>
<feature type="transmembrane region" description="Helical" evidence="1">
    <location>
        <begin position="68"/>
        <end position="90"/>
    </location>
</feature>
<evidence type="ECO:0000313" key="2">
    <source>
        <dbReference type="EMBL" id="AIU69644.1"/>
    </source>
</evidence>
<reference evidence="2 3" key="1">
    <citation type="journal article" date="2015" name="Int. J. Syst. Evol. Microbiol.">
        <title>Thermococcus eurythermalis sp. nov., a conditional piezophilic hyperthermophilic archaeon with a wide temperature range isolated from an oil-immersed chimney in the Guaymas Basin.</title>
        <authorList>
            <person name="Zhao W."/>
            <person name="Zeng X."/>
            <person name="Xiao X."/>
        </authorList>
    </citation>
    <scope>NUCLEOTIDE SEQUENCE [LARGE SCALE GENOMIC DNA]</scope>
    <source>
        <strain evidence="2 3">A501</strain>
    </source>
</reference>
<dbReference type="HOGENOM" id="CLU_073775_0_0_2"/>
<dbReference type="OrthoDB" id="86194at2157"/>
<evidence type="ECO:0000313" key="3">
    <source>
        <dbReference type="Proteomes" id="UP000029980"/>
    </source>
</evidence>
<dbReference type="InterPro" id="IPR011397">
    <property type="entry name" value="YhfC"/>
</dbReference>
<dbReference type="KEGG" id="teu:TEU_04435"/>
<feature type="transmembrane region" description="Helical" evidence="1">
    <location>
        <begin position="174"/>
        <end position="193"/>
    </location>
</feature>
<dbReference type="Proteomes" id="UP000029980">
    <property type="component" value="Chromosome"/>
</dbReference>